<proteinExistence type="predicted"/>
<organism evidence="1">
    <name type="scientific">uncultured Caudovirales phage</name>
    <dbReference type="NCBI Taxonomy" id="2100421"/>
    <lineage>
        <taxon>Viruses</taxon>
        <taxon>Duplodnaviria</taxon>
        <taxon>Heunggongvirae</taxon>
        <taxon>Uroviricota</taxon>
        <taxon>Caudoviricetes</taxon>
        <taxon>Peduoviridae</taxon>
        <taxon>Maltschvirus</taxon>
        <taxon>Maltschvirus maltsch</taxon>
    </lineage>
</organism>
<gene>
    <name evidence="1" type="ORF">UFOVP607_35</name>
</gene>
<sequence>MTAAQKLIETTRAAWLTPPSDSEIITAVRQGGITLAEAALSWPHLFGELHD</sequence>
<accession>A0A6J5N286</accession>
<evidence type="ECO:0000313" key="1">
    <source>
        <dbReference type="EMBL" id="CAB4152858.1"/>
    </source>
</evidence>
<reference evidence="1" key="1">
    <citation type="submission" date="2020-04" db="EMBL/GenBank/DDBJ databases">
        <authorList>
            <person name="Chiriac C."/>
            <person name="Salcher M."/>
            <person name="Ghai R."/>
            <person name="Kavagutti S V."/>
        </authorList>
    </citation>
    <scope>NUCLEOTIDE SEQUENCE</scope>
</reference>
<name>A0A6J5N286_9CAUD</name>
<dbReference type="EMBL" id="LR796581">
    <property type="protein sequence ID" value="CAB4152858.1"/>
    <property type="molecule type" value="Genomic_DNA"/>
</dbReference>
<protein>
    <submittedName>
        <fullName evidence="1">Uncharacterized protein</fullName>
    </submittedName>
</protein>